<gene>
    <name evidence="1" type="ORF">C7H61_02135</name>
</gene>
<organism evidence="1 2">
    <name type="scientific">Mesoflavibacter zeaxanthinifaciens subsp. sabulilitoris</name>
    <dbReference type="NCBI Taxonomy" id="1520893"/>
    <lineage>
        <taxon>Bacteria</taxon>
        <taxon>Pseudomonadati</taxon>
        <taxon>Bacteroidota</taxon>
        <taxon>Flavobacteriia</taxon>
        <taxon>Flavobacteriales</taxon>
        <taxon>Flavobacteriaceae</taxon>
        <taxon>Mesoflavibacter</taxon>
    </lineage>
</organism>
<sequence length="150" mass="17320">MKSIFETEAKAELLNRLENLEAESSAKWGKMNVNQMLIHCTKPIELALGESTIKKPNFLMGMMMKLVAPSLYNDKPWKEGLPTAKEFIIVNTEAFNTEKDKLKSKIETMSTSKNYFEPKKKHPYFGTFTADQWGKSAYKHLDHHFRQFGV</sequence>
<evidence type="ECO:0008006" key="3">
    <source>
        <dbReference type="Google" id="ProtNLM"/>
    </source>
</evidence>
<reference evidence="1 2" key="1">
    <citation type="submission" date="2018-03" db="EMBL/GenBank/DDBJ databases">
        <title>Mesoflavibacter sp. HG37 and Mesoflavibacter sp. HG96 sp.nov., two marine bacteria isolated from seawater of Western Pacific Ocean.</title>
        <authorList>
            <person name="Cheng H."/>
            <person name="Wu Y.-H."/>
            <person name="Guo L.-L."/>
            <person name="Xu X.-W."/>
        </authorList>
    </citation>
    <scope>NUCLEOTIDE SEQUENCE [LARGE SCALE GENOMIC DNA]</scope>
    <source>
        <strain evidence="1 2">KCTC 42117</strain>
    </source>
</reference>
<protein>
    <recommendedName>
        <fullName evidence="3">DUF1569 domain-containing protein</fullName>
    </recommendedName>
</protein>
<dbReference type="InterPro" id="IPR034660">
    <property type="entry name" value="DinB/YfiT-like"/>
</dbReference>
<keyword evidence="2" id="KW-1185">Reference proteome</keyword>
<dbReference type="EMBL" id="PXOT01000014">
    <property type="protein sequence ID" value="PSG93998.1"/>
    <property type="molecule type" value="Genomic_DNA"/>
</dbReference>
<dbReference type="Proteomes" id="UP000238430">
    <property type="component" value="Unassembled WGS sequence"/>
</dbReference>
<dbReference type="Gene3D" id="1.20.120.450">
    <property type="entry name" value="dinb family like domain"/>
    <property type="match status" value="1"/>
</dbReference>
<comment type="caution">
    <text evidence="1">The sequence shown here is derived from an EMBL/GenBank/DDBJ whole genome shotgun (WGS) entry which is preliminary data.</text>
</comment>
<name>A0A2T1NM68_9FLAO</name>
<dbReference type="Pfam" id="PF07606">
    <property type="entry name" value="DUF1569"/>
    <property type="match status" value="1"/>
</dbReference>
<dbReference type="RefSeq" id="WP_106676738.1">
    <property type="nucleotide sequence ID" value="NZ_JACHWV010000006.1"/>
</dbReference>
<proteinExistence type="predicted"/>
<accession>A0A2T1NM68</accession>
<dbReference type="AlphaFoldDB" id="A0A2T1NM68"/>
<evidence type="ECO:0000313" key="2">
    <source>
        <dbReference type="Proteomes" id="UP000238430"/>
    </source>
</evidence>
<dbReference type="OrthoDB" id="2599194at2"/>
<dbReference type="InterPro" id="IPR011463">
    <property type="entry name" value="DUF1569"/>
</dbReference>
<evidence type="ECO:0000313" key="1">
    <source>
        <dbReference type="EMBL" id="PSG93998.1"/>
    </source>
</evidence>